<comment type="caution">
    <text evidence="1">The sequence shown here is derived from an EMBL/GenBank/DDBJ whole genome shotgun (WGS) entry which is preliminary data.</text>
</comment>
<dbReference type="EMBL" id="QGKV02000832">
    <property type="protein sequence ID" value="KAF3545094.1"/>
    <property type="molecule type" value="Genomic_DNA"/>
</dbReference>
<accession>A0ABQ7BYZ8</accession>
<organism evidence="1 2">
    <name type="scientific">Brassica cretica</name>
    <name type="common">Mustard</name>
    <dbReference type="NCBI Taxonomy" id="69181"/>
    <lineage>
        <taxon>Eukaryota</taxon>
        <taxon>Viridiplantae</taxon>
        <taxon>Streptophyta</taxon>
        <taxon>Embryophyta</taxon>
        <taxon>Tracheophyta</taxon>
        <taxon>Spermatophyta</taxon>
        <taxon>Magnoliopsida</taxon>
        <taxon>eudicotyledons</taxon>
        <taxon>Gunneridae</taxon>
        <taxon>Pentapetalae</taxon>
        <taxon>rosids</taxon>
        <taxon>malvids</taxon>
        <taxon>Brassicales</taxon>
        <taxon>Brassicaceae</taxon>
        <taxon>Brassiceae</taxon>
        <taxon>Brassica</taxon>
    </lineage>
</organism>
<gene>
    <name evidence="1" type="ORF">DY000_02004777</name>
</gene>
<proteinExistence type="predicted"/>
<keyword evidence="2" id="KW-1185">Reference proteome</keyword>
<evidence type="ECO:0000313" key="2">
    <source>
        <dbReference type="Proteomes" id="UP000266723"/>
    </source>
</evidence>
<name>A0ABQ7BYZ8_BRACR</name>
<sequence length="57" mass="6783">MMKTPGRWSMVTAASTTSITLSSYCVPFHILKFLKWFYWPSTRDMLRRVRGGQWIVR</sequence>
<dbReference type="Proteomes" id="UP000266723">
    <property type="component" value="Unassembled WGS sequence"/>
</dbReference>
<reference evidence="1 2" key="1">
    <citation type="journal article" date="2020" name="BMC Genomics">
        <title>Intraspecific diversification of the crop wild relative Brassica cretica Lam. using demographic model selection.</title>
        <authorList>
            <person name="Kioukis A."/>
            <person name="Michalopoulou V.A."/>
            <person name="Briers L."/>
            <person name="Pirintsos S."/>
            <person name="Studholme D.J."/>
            <person name="Pavlidis P."/>
            <person name="Sarris P.F."/>
        </authorList>
    </citation>
    <scope>NUCLEOTIDE SEQUENCE [LARGE SCALE GENOMIC DNA]</scope>
    <source>
        <strain evidence="2">cv. PFS-1207/04</strain>
    </source>
</reference>
<evidence type="ECO:0000313" key="1">
    <source>
        <dbReference type="EMBL" id="KAF3545094.1"/>
    </source>
</evidence>
<protein>
    <submittedName>
        <fullName evidence="1">Uncharacterized protein</fullName>
    </submittedName>
</protein>